<organism evidence="2 3">
    <name type="scientific">Acorus calamus</name>
    <name type="common">Sweet flag</name>
    <dbReference type="NCBI Taxonomy" id="4465"/>
    <lineage>
        <taxon>Eukaryota</taxon>
        <taxon>Viridiplantae</taxon>
        <taxon>Streptophyta</taxon>
        <taxon>Embryophyta</taxon>
        <taxon>Tracheophyta</taxon>
        <taxon>Spermatophyta</taxon>
        <taxon>Magnoliopsida</taxon>
        <taxon>Liliopsida</taxon>
        <taxon>Acoraceae</taxon>
        <taxon>Acorus</taxon>
    </lineage>
</organism>
<sequence>MVEVKSRGTAEGGVGEAEEEFEKEEFQRSTGHLRWLTWLGWRGQSQVRRESPWKVDGESTGVFSKLKYLNLSF</sequence>
<reference evidence="2" key="2">
    <citation type="submission" date="2023-06" db="EMBL/GenBank/DDBJ databases">
        <authorList>
            <person name="Ma L."/>
            <person name="Liu K.-W."/>
            <person name="Li Z."/>
            <person name="Hsiao Y.-Y."/>
            <person name="Qi Y."/>
            <person name="Fu T."/>
            <person name="Tang G."/>
            <person name="Zhang D."/>
            <person name="Sun W.-H."/>
            <person name="Liu D.-K."/>
            <person name="Li Y."/>
            <person name="Chen G.-Z."/>
            <person name="Liu X.-D."/>
            <person name="Liao X.-Y."/>
            <person name="Jiang Y.-T."/>
            <person name="Yu X."/>
            <person name="Hao Y."/>
            <person name="Huang J."/>
            <person name="Zhao X.-W."/>
            <person name="Ke S."/>
            <person name="Chen Y.-Y."/>
            <person name="Wu W.-L."/>
            <person name="Hsu J.-L."/>
            <person name="Lin Y.-F."/>
            <person name="Huang M.-D."/>
            <person name="Li C.-Y."/>
            <person name="Huang L."/>
            <person name="Wang Z.-W."/>
            <person name="Zhao X."/>
            <person name="Zhong W.-Y."/>
            <person name="Peng D.-H."/>
            <person name="Ahmad S."/>
            <person name="Lan S."/>
            <person name="Zhang J.-S."/>
            <person name="Tsai W.-C."/>
            <person name="Van De Peer Y."/>
            <person name="Liu Z.-J."/>
        </authorList>
    </citation>
    <scope>NUCLEOTIDE SEQUENCE</scope>
    <source>
        <strain evidence="2">CP</strain>
        <tissue evidence="2">Leaves</tissue>
    </source>
</reference>
<protein>
    <submittedName>
        <fullName evidence="2">Uncharacterized protein</fullName>
    </submittedName>
</protein>
<keyword evidence="3" id="KW-1185">Reference proteome</keyword>
<evidence type="ECO:0000313" key="3">
    <source>
        <dbReference type="Proteomes" id="UP001180020"/>
    </source>
</evidence>
<gene>
    <name evidence="2" type="ORF">QJS10_CPB12g00742</name>
</gene>
<dbReference type="EMBL" id="JAUJYO010000012">
    <property type="protein sequence ID" value="KAK1301671.1"/>
    <property type="molecule type" value="Genomic_DNA"/>
</dbReference>
<accession>A0AAV9DJ72</accession>
<evidence type="ECO:0000313" key="2">
    <source>
        <dbReference type="EMBL" id="KAK1301671.1"/>
    </source>
</evidence>
<dbReference type="AlphaFoldDB" id="A0AAV9DJ72"/>
<evidence type="ECO:0000256" key="1">
    <source>
        <dbReference type="SAM" id="MobiDB-lite"/>
    </source>
</evidence>
<name>A0AAV9DJ72_ACOCL</name>
<reference evidence="2" key="1">
    <citation type="journal article" date="2023" name="Nat. Commun.">
        <title>Diploid and tetraploid genomes of Acorus and the evolution of monocots.</title>
        <authorList>
            <person name="Ma L."/>
            <person name="Liu K.W."/>
            <person name="Li Z."/>
            <person name="Hsiao Y.Y."/>
            <person name="Qi Y."/>
            <person name="Fu T."/>
            <person name="Tang G.D."/>
            <person name="Zhang D."/>
            <person name="Sun W.H."/>
            <person name="Liu D.K."/>
            <person name="Li Y."/>
            <person name="Chen G.Z."/>
            <person name="Liu X.D."/>
            <person name="Liao X.Y."/>
            <person name="Jiang Y.T."/>
            <person name="Yu X."/>
            <person name="Hao Y."/>
            <person name="Huang J."/>
            <person name="Zhao X.W."/>
            <person name="Ke S."/>
            <person name="Chen Y.Y."/>
            <person name="Wu W.L."/>
            <person name="Hsu J.L."/>
            <person name="Lin Y.F."/>
            <person name="Huang M.D."/>
            <person name="Li C.Y."/>
            <person name="Huang L."/>
            <person name="Wang Z.W."/>
            <person name="Zhao X."/>
            <person name="Zhong W.Y."/>
            <person name="Peng D.H."/>
            <person name="Ahmad S."/>
            <person name="Lan S."/>
            <person name="Zhang J.S."/>
            <person name="Tsai W.C."/>
            <person name="Van de Peer Y."/>
            <person name="Liu Z.J."/>
        </authorList>
    </citation>
    <scope>NUCLEOTIDE SEQUENCE</scope>
    <source>
        <strain evidence="2">CP</strain>
    </source>
</reference>
<feature type="region of interest" description="Disordered" evidence="1">
    <location>
        <begin position="1"/>
        <end position="30"/>
    </location>
</feature>
<proteinExistence type="predicted"/>
<comment type="caution">
    <text evidence="2">The sequence shown here is derived from an EMBL/GenBank/DDBJ whole genome shotgun (WGS) entry which is preliminary data.</text>
</comment>
<dbReference type="Proteomes" id="UP001180020">
    <property type="component" value="Unassembled WGS sequence"/>
</dbReference>